<gene>
    <name evidence="3" type="ORF">TTEB3V08_LOCUS4866</name>
</gene>
<dbReference type="Pfam" id="PF03221">
    <property type="entry name" value="HTH_Tnp_Tc5"/>
    <property type="match status" value="1"/>
</dbReference>
<organism evidence="3">
    <name type="scientific">Timema tahoe</name>
    <dbReference type="NCBI Taxonomy" id="61484"/>
    <lineage>
        <taxon>Eukaryota</taxon>
        <taxon>Metazoa</taxon>
        <taxon>Ecdysozoa</taxon>
        <taxon>Arthropoda</taxon>
        <taxon>Hexapoda</taxon>
        <taxon>Insecta</taxon>
        <taxon>Pterygota</taxon>
        <taxon>Neoptera</taxon>
        <taxon>Polyneoptera</taxon>
        <taxon>Phasmatodea</taxon>
        <taxon>Timematodea</taxon>
        <taxon>Timematoidea</taxon>
        <taxon>Timematidae</taxon>
        <taxon>Timema</taxon>
    </lineage>
</organism>
<evidence type="ECO:0000256" key="1">
    <source>
        <dbReference type="ARBA" id="ARBA00023125"/>
    </source>
</evidence>
<protein>
    <recommendedName>
        <fullName evidence="2">HTH CENPB-type domain-containing protein</fullName>
    </recommendedName>
</protein>
<accession>A0A7R9IEH4</accession>
<evidence type="ECO:0000259" key="2">
    <source>
        <dbReference type="Pfam" id="PF03221"/>
    </source>
</evidence>
<reference evidence="3" key="1">
    <citation type="submission" date="2020-11" db="EMBL/GenBank/DDBJ databases">
        <authorList>
            <person name="Tran Van P."/>
        </authorList>
    </citation>
    <scope>NUCLEOTIDE SEQUENCE</scope>
</reference>
<dbReference type="EMBL" id="OE001452">
    <property type="protein sequence ID" value="CAD7456851.1"/>
    <property type="molecule type" value="Genomic_DNA"/>
</dbReference>
<keyword evidence="1" id="KW-0238">DNA-binding</keyword>
<name>A0A7R9IEH4_9NEOP</name>
<dbReference type="AlphaFoldDB" id="A0A7R9IEH4"/>
<dbReference type="Gene3D" id="1.10.10.60">
    <property type="entry name" value="Homeodomain-like"/>
    <property type="match status" value="1"/>
</dbReference>
<feature type="domain" description="HTH CENPB-type" evidence="2">
    <location>
        <begin position="183"/>
        <end position="228"/>
    </location>
</feature>
<proteinExistence type="predicted"/>
<dbReference type="GO" id="GO:0003677">
    <property type="term" value="F:DNA binding"/>
    <property type="evidence" value="ECO:0007669"/>
    <property type="project" value="UniProtKB-KW"/>
</dbReference>
<evidence type="ECO:0000313" key="3">
    <source>
        <dbReference type="EMBL" id="CAD7456851.1"/>
    </source>
</evidence>
<sequence length="245" mass="27460">MISSVSLCVDDNVDKECIYTLHLGYLGERKSSPPNLTVYRVDCWQEERTKIQDKVNTGWQIEKEETSSRGSVPAFAWREKHSGKTTLGTPDRDSNLDLPVIGSLVQHEGDALDHVATEAVQLISTLSVLSEMFGTGEPIKSQNQPSQISAYVHLTTHVLYNQKQADSFVDRCEEICNNPLMSLGMALNGSVLKTKAEQLAKLFDDNQQFVFSEKWLGSFKTMFKNYSSARDLFGTSKRLVYLNPA</sequence>
<dbReference type="InterPro" id="IPR006600">
    <property type="entry name" value="HTH_CenpB_DNA-bd_dom"/>
</dbReference>